<feature type="domain" description="ThuA-like" evidence="1">
    <location>
        <begin position="14"/>
        <end position="225"/>
    </location>
</feature>
<evidence type="ECO:0000313" key="3">
    <source>
        <dbReference type="Proteomes" id="UP000219072"/>
    </source>
</evidence>
<dbReference type="SUPFAM" id="SSF52317">
    <property type="entry name" value="Class I glutamine amidotransferase-like"/>
    <property type="match status" value="1"/>
</dbReference>
<dbReference type="PANTHER" id="PTHR40469:SF2">
    <property type="entry name" value="GALACTOSE-BINDING DOMAIN-LIKE SUPERFAMILY PROTEIN"/>
    <property type="match status" value="1"/>
</dbReference>
<organism evidence="2 3">
    <name type="scientific">Streptomyces zhaozhouensis</name>
    <dbReference type="NCBI Taxonomy" id="1300267"/>
    <lineage>
        <taxon>Bacteria</taxon>
        <taxon>Bacillati</taxon>
        <taxon>Actinomycetota</taxon>
        <taxon>Actinomycetes</taxon>
        <taxon>Kitasatosporales</taxon>
        <taxon>Streptomycetaceae</taxon>
        <taxon>Streptomyces</taxon>
    </lineage>
</organism>
<dbReference type="Proteomes" id="UP000219072">
    <property type="component" value="Unassembled WGS sequence"/>
</dbReference>
<proteinExistence type="predicted"/>
<accession>A0A286DW13</accession>
<keyword evidence="3" id="KW-1185">Reference proteome</keyword>
<reference evidence="2 3" key="1">
    <citation type="submission" date="2017-09" db="EMBL/GenBank/DDBJ databases">
        <authorList>
            <person name="Ehlers B."/>
            <person name="Leendertz F.H."/>
        </authorList>
    </citation>
    <scope>NUCLEOTIDE SEQUENCE [LARGE SCALE GENOMIC DNA]</scope>
    <source>
        <strain evidence="2 3">CGMCC 4.7095</strain>
    </source>
</reference>
<name>A0A286DW13_9ACTN</name>
<dbReference type="EMBL" id="OCNE01000007">
    <property type="protein sequence ID" value="SOD62754.1"/>
    <property type="molecule type" value="Genomic_DNA"/>
</dbReference>
<dbReference type="Pfam" id="PF06283">
    <property type="entry name" value="ThuA"/>
    <property type="match status" value="1"/>
</dbReference>
<dbReference type="AlphaFoldDB" id="A0A286DW13"/>
<evidence type="ECO:0000259" key="1">
    <source>
        <dbReference type="Pfam" id="PF06283"/>
    </source>
</evidence>
<dbReference type="InterPro" id="IPR029062">
    <property type="entry name" value="Class_I_gatase-like"/>
</dbReference>
<gene>
    <name evidence="2" type="ORF">SAMN06297387_107128</name>
</gene>
<protein>
    <recommendedName>
        <fullName evidence="1">ThuA-like domain-containing protein</fullName>
    </recommendedName>
</protein>
<sequence length="234" mass="25118">MVSAFYDGGMSVERILVYSRTTGFRHDSIPAGVAAFRELGAEAGLTVTATEDPEELAAGLPGARAVVFLSTSGEVLTDEGRRALRAFLADGGGFLGVHGASTTEYDWPWFGTDVVGAVFDGHPALQPGVVAVEDHDHPATAHLPARWEFVDEWYNFTSNPRPRVRVLATADETSYEGGGMGADHPLVWCHERAGGRSFYTALGHTSESFTDPAFRAHLRGGLRWVLNTPGVKSS</sequence>
<dbReference type="InterPro" id="IPR029010">
    <property type="entry name" value="ThuA-like"/>
</dbReference>
<evidence type="ECO:0000313" key="2">
    <source>
        <dbReference type="EMBL" id="SOD62754.1"/>
    </source>
</evidence>
<dbReference type="Gene3D" id="3.40.50.880">
    <property type="match status" value="1"/>
</dbReference>
<dbReference type="PANTHER" id="PTHR40469">
    <property type="entry name" value="SECRETED GLYCOSYL HYDROLASE"/>
    <property type="match status" value="1"/>
</dbReference>